<organism evidence="1 2">
    <name type="scientific">Desulfovibrio intestinalis</name>
    <dbReference type="NCBI Taxonomy" id="58621"/>
    <lineage>
        <taxon>Bacteria</taxon>
        <taxon>Pseudomonadati</taxon>
        <taxon>Thermodesulfobacteriota</taxon>
        <taxon>Desulfovibrionia</taxon>
        <taxon>Desulfovibrionales</taxon>
        <taxon>Desulfovibrionaceae</taxon>
        <taxon>Desulfovibrio</taxon>
    </lineage>
</organism>
<evidence type="ECO:0000313" key="1">
    <source>
        <dbReference type="EMBL" id="MBB5144784.1"/>
    </source>
</evidence>
<accession>A0A7W8FFG1</accession>
<protein>
    <submittedName>
        <fullName evidence="1">Uncharacterized protein</fullName>
    </submittedName>
</protein>
<dbReference type="RefSeq" id="WP_183722478.1">
    <property type="nucleotide sequence ID" value="NZ_JACHGO010000012.1"/>
</dbReference>
<reference evidence="1 2" key="1">
    <citation type="submission" date="2020-08" db="EMBL/GenBank/DDBJ databases">
        <title>Genomic Encyclopedia of Type Strains, Phase IV (KMG-IV): sequencing the most valuable type-strain genomes for metagenomic binning, comparative biology and taxonomic classification.</title>
        <authorList>
            <person name="Goeker M."/>
        </authorList>
    </citation>
    <scope>NUCLEOTIDE SEQUENCE [LARGE SCALE GENOMIC DNA]</scope>
    <source>
        <strain evidence="1 2">DSM 11275</strain>
    </source>
</reference>
<dbReference type="AlphaFoldDB" id="A0A7W8FFG1"/>
<evidence type="ECO:0000313" key="2">
    <source>
        <dbReference type="Proteomes" id="UP000539075"/>
    </source>
</evidence>
<comment type="caution">
    <text evidence="1">The sequence shown here is derived from an EMBL/GenBank/DDBJ whole genome shotgun (WGS) entry which is preliminary data.</text>
</comment>
<gene>
    <name evidence="1" type="ORF">HNQ38_002904</name>
</gene>
<dbReference type="Proteomes" id="UP000539075">
    <property type="component" value="Unassembled WGS sequence"/>
</dbReference>
<sequence length="53" mass="6122">MQSFSSVIETIRRICNSRHRISLHAPVFMGNERAYVLDAIDSTYVTEVLSYPF</sequence>
<proteinExistence type="predicted"/>
<keyword evidence="2" id="KW-1185">Reference proteome</keyword>
<name>A0A7W8FFG1_9BACT</name>
<dbReference type="EMBL" id="JACHGO010000012">
    <property type="protein sequence ID" value="MBB5144784.1"/>
    <property type="molecule type" value="Genomic_DNA"/>
</dbReference>